<evidence type="ECO:0000313" key="1">
    <source>
        <dbReference type="EMBL" id="GAA0443245.1"/>
    </source>
</evidence>
<protein>
    <submittedName>
        <fullName evidence="1">Uncharacterized protein</fullName>
    </submittedName>
</protein>
<name>A0ABP3J6G5_9ACTN</name>
<dbReference type="RefSeq" id="WP_344084018.1">
    <property type="nucleotide sequence ID" value="NZ_BAAAHB010000001.1"/>
</dbReference>
<gene>
    <name evidence="1" type="ORF">GCM10009544_02550</name>
</gene>
<organism evidence="1 2">
    <name type="scientific">Streptomyces stramineus</name>
    <dbReference type="NCBI Taxonomy" id="173861"/>
    <lineage>
        <taxon>Bacteria</taxon>
        <taxon>Bacillati</taxon>
        <taxon>Actinomycetota</taxon>
        <taxon>Actinomycetes</taxon>
        <taxon>Kitasatosporales</taxon>
        <taxon>Streptomycetaceae</taxon>
        <taxon>Streptomyces</taxon>
    </lineage>
</organism>
<dbReference type="Proteomes" id="UP001499895">
    <property type="component" value="Unassembled WGS sequence"/>
</dbReference>
<sequence>MATEIRHPGGTLVLCLSTPLLEGPFARTACLVRSGPVTLPSMGTPSTFHAVVASAPRDFPESV</sequence>
<accession>A0ABP3J6G5</accession>
<proteinExistence type="predicted"/>
<keyword evidence="2" id="KW-1185">Reference proteome</keyword>
<dbReference type="EMBL" id="BAAAHB010000001">
    <property type="protein sequence ID" value="GAA0443245.1"/>
    <property type="molecule type" value="Genomic_DNA"/>
</dbReference>
<comment type="caution">
    <text evidence="1">The sequence shown here is derived from an EMBL/GenBank/DDBJ whole genome shotgun (WGS) entry which is preliminary data.</text>
</comment>
<evidence type="ECO:0000313" key="2">
    <source>
        <dbReference type="Proteomes" id="UP001499895"/>
    </source>
</evidence>
<reference evidence="2" key="1">
    <citation type="journal article" date="2019" name="Int. J. Syst. Evol. Microbiol.">
        <title>The Global Catalogue of Microorganisms (GCM) 10K type strain sequencing project: providing services to taxonomists for standard genome sequencing and annotation.</title>
        <authorList>
            <consortium name="The Broad Institute Genomics Platform"/>
            <consortium name="The Broad Institute Genome Sequencing Center for Infectious Disease"/>
            <person name="Wu L."/>
            <person name="Ma J."/>
        </authorList>
    </citation>
    <scope>NUCLEOTIDE SEQUENCE [LARGE SCALE GENOMIC DNA]</scope>
    <source>
        <strain evidence="2">JCM 10649</strain>
    </source>
</reference>